<sequence length="48" mass="5361">MKKGPYACLLDIAGDDLPYPVRRDKNQNESSSGWTRIETPHAGGWPEC</sequence>
<evidence type="ECO:0000313" key="3">
    <source>
        <dbReference type="Proteomes" id="UP000698240"/>
    </source>
</evidence>
<organism evidence="2 3">
    <name type="scientific">Yersinia massiliensis</name>
    <dbReference type="NCBI Taxonomy" id="419257"/>
    <lineage>
        <taxon>Bacteria</taxon>
        <taxon>Pseudomonadati</taxon>
        <taxon>Pseudomonadota</taxon>
        <taxon>Gammaproteobacteria</taxon>
        <taxon>Enterobacterales</taxon>
        <taxon>Yersiniaceae</taxon>
        <taxon>Yersinia</taxon>
    </lineage>
</organism>
<accession>A0AA90XTE1</accession>
<feature type="region of interest" description="Disordered" evidence="1">
    <location>
        <begin position="19"/>
        <end position="48"/>
    </location>
</feature>
<evidence type="ECO:0000256" key="1">
    <source>
        <dbReference type="SAM" id="MobiDB-lite"/>
    </source>
</evidence>
<dbReference type="Proteomes" id="UP000698240">
    <property type="component" value="Unassembled WGS sequence"/>
</dbReference>
<reference evidence="2" key="1">
    <citation type="submission" date="2020-03" db="EMBL/GenBank/DDBJ databases">
        <authorList>
            <person name="Kislichkina A."/>
            <person name="Dentovskaya S."/>
            <person name="Shaikhutdinov R."/>
            <person name="Ivanov S."/>
            <person name="Sizova A."/>
            <person name="Solomentsev V."/>
            <person name="Bogun A."/>
        </authorList>
    </citation>
    <scope>NUCLEOTIDE SEQUENCE</scope>
    <source>
        <strain evidence="2">SCPM-O-B-8025</strain>
    </source>
</reference>
<evidence type="ECO:0000313" key="2">
    <source>
        <dbReference type="EMBL" id="NIL25380.1"/>
    </source>
</evidence>
<name>A0AA90XTE1_9GAMM</name>
<dbReference type="RefSeq" id="WP_155483170.1">
    <property type="nucleotide sequence ID" value="NZ_CP110790.1"/>
</dbReference>
<dbReference type="AlphaFoldDB" id="A0AA90XTE1"/>
<comment type="caution">
    <text evidence="2">The sequence shown here is derived from an EMBL/GenBank/DDBJ whole genome shotgun (WGS) entry which is preliminary data.</text>
</comment>
<dbReference type="EMBL" id="JAASAN010000001">
    <property type="protein sequence ID" value="NIL25380.1"/>
    <property type="molecule type" value="Genomic_DNA"/>
</dbReference>
<protein>
    <submittedName>
        <fullName evidence="2">Uncharacterized protein</fullName>
    </submittedName>
</protein>
<gene>
    <name evidence="2" type="ORF">HB980_02240</name>
</gene>
<proteinExistence type="predicted"/>